<evidence type="ECO:0000256" key="3">
    <source>
        <dbReference type="SAM" id="SignalP"/>
    </source>
</evidence>
<feature type="region of interest" description="Disordered" evidence="1">
    <location>
        <begin position="37"/>
        <end position="60"/>
    </location>
</feature>
<accession>A0A6P3WCY4</accession>
<keyword evidence="2" id="KW-0812">Transmembrane</keyword>
<evidence type="ECO:0000313" key="5">
    <source>
        <dbReference type="RefSeq" id="XP_012695095.2"/>
    </source>
</evidence>
<feature type="compositionally biased region" description="Low complexity" evidence="1">
    <location>
        <begin position="188"/>
        <end position="205"/>
    </location>
</feature>
<proteinExistence type="predicted"/>
<keyword evidence="2" id="KW-0472">Membrane</keyword>
<feature type="compositionally biased region" description="Polar residues" evidence="1">
    <location>
        <begin position="80"/>
        <end position="93"/>
    </location>
</feature>
<dbReference type="GeneID" id="105910874"/>
<dbReference type="KEGG" id="char:105910874"/>
<dbReference type="RefSeq" id="XP_012695095.2">
    <property type="nucleotide sequence ID" value="XM_012839641.3"/>
</dbReference>
<keyword evidence="2" id="KW-1133">Transmembrane helix</keyword>
<evidence type="ECO:0000256" key="2">
    <source>
        <dbReference type="SAM" id="Phobius"/>
    </source>
</evidence>
<feature type="chain" id="PRO_5027537973" evidence="3">
    <location>
        <begin position="24"/>
        <end position="367"/>
    </location>
</feature>
<gene>
    <name evidence="5" type="primary">LOC105910874</name>
</gene>
<reference evidence="5" key="1">
    <citation type="submission" date="2025-08" db="UniProtKB">
        <authorList>
            <consortium name="RefSeq"/>
        </authorList>
    </citation>
    <scope>IDENTIFICATION</scope>
</reference>
<feature type="compositionally biased region" description="Low complexity" evidence="1">
    <location>
        <begin position="242"/>
        <end position="282"/>
    </location>
</feature>
<feature type="compositionally biased region" description="Polar residues" evidence="1">
    <location>
        <begin position="155"/>
        <end position="174"/>
    </location>
</feature>
<organism evidence="4 5">
    <name type="scientific">Clupea harengus</name>
    <name type="common">Atlantic herring</name>
    <dbReference type="NCBI Taxonomy" id="7950"/>
    <lineage>
        <taxon>Eukaryota</taxon>
        <taxon>Metazoa</taxon>
        <taxon>Chordata</taxon>
        <taxon>Craniata</taxon>
        <taxon>Vertebrata</taxon>
        <taxon>Euteleostomi</taxon>
        <taxon>Actinopterygii</taxon>
        <taxon>Neopterygii</taxon>
        <taxon>Teleostei</taxon>
        <taxon>Clupei</taxon>
        <taxon>Clupeiformes</taxon>
        <taxon>Clupeoidei</taxon>
        <taxon>Clupeidae</taxon>
        <taxon>Clupea</taxon>
    </lineage>
</organism>
<evidence type="ECO:0000256" key="1">
    <source>
        <dbReference type="SAM" id="MobiDB-lite"/>
    </source>
</evidence>
<feature type="transmembrane region" description="Helical" evidence="2">
    <location>
        <begin position="313"/>
        <end position="334"/>
    </location>
</feature>
<feature type="compositionally biased region" description="Low complexity" evidence="1">
    <location>
        <begin position="37"/>
        <end position="53"/>
    </location>
</feature>
<protein>
    <submittedName>
        <fullName evidence="5">Cell wall protein DAN4-like</fullName>
    </submittedName>
</protein>
<dbReference type="OrthoDB" id="8964578at2759"/>
<dbReference type="Proteomes" id="UP000515152">
    <property type="component" value="Chromosome 10"/>
</dbReference>
<feature type="compositionally biased region" description="Low complexity" evidence="1">
    <location>
        <begin position="100"/>
        <end position="116"/>
    </location>
</feature>
<dbReference type="AlphaFoldDB" id="A0A6P3WCY4"/>
<feature type="signal peptide" evidence="3">
    <location>
        <begin position="1"/>
        <end position="23"/>
    </location>
</feature>
<keyword evidence="3" id="KW-0732">Signal</keyword>
<feature type="region of interest" description="Disordered" evidence="1">
    <location>
        <begin position="80"/>
        <end position="285"/>
    </location>
</feature>
<evidence type="ECO:0000313" key="4">
    <source>
        <dbReference type="Proteomes" id="UP000515152"/>
    </source>
</evidence>
<name>A0A6P3WCY4_CLUHA</name>
<sequence>MKSTATIALCALLVLAYCSRSRGDHHAAALGTAPLHTTSTTTTTTTTTSQSSTPHRGDVDAIPETTTAVVQKPSLNLSSSMAPVLKSSPTNASETDKHVANASADASSNSNSTSTNVTHPALAPPLTTNQTGTLAPAPTVTDGPAVTTAGVGTDAPSQTGSAAVALGNQTQPSKGTDLLPEDNRTLSTSPPTKAAPATAGPPATTQLPRAETPPSITTTTPPTPAAPIVPQSSPVPGHKKPTSSSSISSSTTTITAKASSTTPTTTTSTIATSTTTTSPATAPGHVTTSTLARAAISELNVGDDDNKGGPDPLLAGLVSVFVVAAAIVSLLVFLKFRHRNERPEFRRLQDLPMDDMMEDTPLSMYSY</sequence>
<keyword evidence="4" id="KW-1185">Reference proteome</keyword>